<keyword evidence="1" id="KW-0378">Hydrolase</keyword>
<organism evidence="5 6">
    <name type="scientific">Saccharicrinis carchari</name>
    <dbReference type="NCBI Taxonomy" id="1168039"/>
    <lineage>
        <taxon>Bacteria</taxon>
        <taxon>Pseudomonadati</taxon>
        <taxon>Bacteroidota</taxon>
        <taxon>Bacteroidia</taxon>
        <taxon>Marinilabiliales</taxon>
        <taxon>Marinilabiliaceae</taxon>
        <taxon>Saccharicrinis</taxon>
    </lineage>
</organism>
<dbReference type="OrthoDB" id="9805159at2"/>
<evidence type="ECO:0000256" key="3">
    <source>
        <dbReference type="SAM" id="SignalP"/>
    </source>
</evidence>
<dbReference type="GO" id="GO:0005975">
    <property type="term" value="P:carbohydrate metabolic process"/>
    <property type="evidence" value="ECO:0007669"/>
    <property type="project" value="InterPro"/>
</dbReference>
<gene>
    <name evidence="5" type="ORF">SAMN06265379_104305</name>
</gene>
<dbReference type="InterPro" id="IPR013780">
    <property type="entry name" value="Glyco_hydro_b"/>
</dbReference>
<keyword evidence="3" id="KW-0732">Signal</keyword>
<accession>A0A521D6R3</accession>
<dbReference type="SUPFAM" id="SSF51445">
    <property type="entry name" value="(Trans)glycosidases"/>
    <property type="match status" value="1"/>
</dbReference>
<dbReference type="EMBL" id="FXTB01000004">
    <property type="protein sequence ID" value="SMO67379.1"/>
    <property type="molecule type" value="Genomic_DNA"/>
</dbReference>
<dbReference type="SMART" id="SM00642">
    <property type="entry name" value="Aamy"/>
    <property type="match status" value="1"/>
</dbReference>
<dbReference type="GO" id="GO:0016798">
    <property type="term" value="F:hydrolase activity, acting on glycosyl bonds"/>
    <property type="evidence" value="ECO:0007669"/>
    <property type="project" value="UniProtKB-KW"/>
</dbReference>
<dbReference type="Gene3D" id="2.60.40.1180">
    <property type="entry name" value="Golgi alpha-mannosidase II"/>
    <property type="match status" value="1"/>
</dbReference>
<feature type="signal peptide" evidence="3">
    <location>
        <begin position="1"/>
        <end position="21"/>
    </location>
</feature>
<dbReference type="Gene3D" id="3.20.20.80">
    <property type="entry name" value="Glycosidases"/>
    <property type="match status" value="1"/>
</dbReference>
<dbReference type="Proteomes" id="UP000319040">
    <property type="component" value="Unassembled WGS sequence"/>
</dbReference>
<dbReference type="InterPro" id="IPR017853">
    <property type="entry name" value="GH"/>
</dbReference>
<name>A0A521D6R3_SACCC</name>
<dbReference type="PROSITE" id="PS51257">
    <property type="entry name" value="PROKAR_LIPOPROTEIN"/>
    <property type="match status" value="1"/>
</dbReference>
<keyword evidence="6" id="KW-1185">Reference proteome</keyword>
<evidence type="ECO:0000313" key="6">
    <source>
        <dbReference type="Proteomes" id="UP000319040"/>
    </source>
</evidence>
<dbReference type="SUPFAM" id="SSF51011">
    <property type="entry name" value="Glycosyl hydrolase domain"/>
    <property type="match status" value="1"/>
</dbReference>
<dbReference type="CDD" id="cd11338">
    <property type="entry name" value="AmyAc_CMD"/>
    <property type="match status" value="1"/>
</dbReference>
<protein>
    <submittedName>
        <fullName evidence="5">Glycosidase</fullName>
    </submittedName>
</protein>
<reference evidence="5 6" key="1">
    <citation type="submission" date="2017-05" db="EMBL/GenBank/DDBJ databases">
        <authorList>
            <person name="Varghese N."/>
            <person name="Submissions S."/>
        </authorList>
    </citation>
    <scope>NUCLEOTIDE SEQUENCE [LARGE SCALE GENOMIC DNA]</scope>
    <source>
        <strain evidence="5 6">DSM 27040</strain>
    </source>
</reference>
<evidence type="ECO:0000259" key="4">
    <source>
        <dbReference type="SMART" id="SM00642"/>
    </source>
</evidence>
<dbReference type="Pfam" id="PF00128">
    <property type="entry name" value="Alpha-amylase"/>
    <property type="match status" value="2"/>
</dbReference>
<keyword evidence="2 5" id="KW-0326">Glycosidase</keyword>
<dbReference type="InterPro" id="IPR006047">
    <property type="entry name" value="GH13_cat_dom"/>
</dbReference>
<feature type="chain" id="PRO_5021765538" evidence="3">
    <location>
        <begin position="22"/>
        <end position="617"/>
    </location>
</feature>
<proteinExistence type="predicted"/>
<dbReference type="PANTHER" id="PTHR10357:SF210">
    <property type="entry name" value="MALTODEXTRIN GLUCOSIDASE"/>
    <property type="match status" value="1"/>
</dbReference>
<dbReference type="AlphaFoldDB" id="A0A521D6R3"/>
<evidence type="ECO:0000256" key="1">
    <source>
        <dbReference type="ARBA" id="ARBA00022801"/>
    </source>
</evidence>
<dbReference type="RefSeq" id="WP_142533437.1">
    <property type="nucleotide sequence ID" value="NZ_FXTB01000004.1"/>
</dbReference>
<evidence type="ECO:0000256" key="2">
    <source>
        <dbReference type="ARBA" id="ARBA00023295"/>
    </source>
</evidence>
<evidence type="ECO:0000313" key="5">
    <source>
        <dbReference type="EMBL" id="SMO67379.1"/>
    </source>
</evidence>
<sequence>MRHIFTSILLLLALSACQQPAQNQAVNNTSNTPPAWAQSAIWYQIFVERFNNGDPSNDPTPETMYAASNFIPTPDNWTITPWTQDWYEQEEWAQRNVQNFYSNLQLRRYGGDLQGVLDKLDYLQDLGITAIYFNPLNDAPSLHKYDARNYHHIDVNFGPDPQGDMTIIASETPDDPSTWQWTSADKMFLQVIEEAHKRDIKVILDYSWNHTGVEFWVWKDIVKNQEKSEFKDWYIINSFDDPATPQNEFNYEGWLDIQSLPALTKIDAPAEHKPGHPFEGNLHPQVKEHVFAVTKRWLAPDGDVSKGLDGYRLDVADHIPMGFWREYHHFVKSINPEAYLVGEIWWEEWPDKLMNPVPYVSGDVFDAVMFYQVYRPARYFFALTDFEIDAAQLVDSLNFQWDRIGDATARGMMNTAATHDTPRLLTSFANKGKYKYQAKPSDNPDYITGKPDEETYQRVKLYLLHQFTSVGAPHIWNGDEMGMWGADDPDCRKPLWWPEYNFEPENIHSIFKVEKQYVPVGFNTELHQYYKQMTRLRNNNPVLSSGTLEFVKAQGKLLAYTRTSQEAQLLVVFNAGNEMLKYHLPKGKQYKDLLTGKVIEDEMVVLKSISGLVLKEM</sequence>
<dbReference type="PANTHER" id="PTHR10357">
    <property type="entry name" value="ALPHA-AMYLASE FAMILY MEMBER"/>
    <property type="match status" value="1"/>
</dbReference>
<feature type="domain" description="Glycosyl hydrolase family 13 catalytic" evidence="4">
    <location>
        <begin position="44"/>
        <end position="537"/>
    </location>
</feature>